<keyword evidence="1" id="KW-0812">Transmembrane</keyword>
<feature type="transmembrane region" description="Helical" evidence="1">
    <location>
        <begin position="395"/>
        <end position="418"/>
    </location>
</feature>
<protein>
    <submittedName>
        <fullName evidence="2">Uncharacterized protein</fullName>
    </submittedName>
</protein>
<comment type="caution">
    <text evidence="2">The sequence shown here is derived from an EMBL/GenBank/DDBJ whole genome shotgun (WGS) entry which is preliminary data.</text>
</comment>
<keyword evidence="3" id="KW-1185">Reference proteome</keyword>
<feature type="transmembrane region" description="Helical" evidence="1">
    <location>
        <begin position="82"/>
        <end position="101"/>
    </location>
</feature>
<evidence type="ECO:0000313" key="3">
    <source>
        <dbReference type="Proteomes" id="UP001642540"/>
    </source>
</evidence>
<gene>
    <name evidence="2" type="ORF">ODALV1_LOCUS16614</name>
</gene>
<sequence length="427" mass="49844">MWYCDIRRSFFQYTNISYSDNDVLMGASRLVSRIPTARRKFDYLTEIIPFGQYEVNTYLQVVFPKINIFDANLTAFLTPFHFNIWACTLVAIALTSAWLILKEGFTIIHLVFWQFQVLLDQDFAEIRQPSRLGNAVLTMWIIAVLFLREFYNSSLYSFMVAEPIPSNHPRSVEEALHRKDFDLLLPIDLCNQFYSMFKEGGSAILPAKIKLYLNVLQNSYQIYHEEMLFFKDLAEGKTTSIEYYPAGRFTSKTTPEEAVANFIATEGKKKFNKYAVLCDTYCNLWSNVDTKLQDSMHKIIPKQVPFFRQFEFWTMDSSFFVTARFPNFLMAYVESGLCELSTTRHNMWLLYKKMIRWNSLRGNEFSSGCLYSYVVFGDTRRRLTITENKETPTKFSAFTGTILVISCVLFFAQVVLIIECCKHKLLP</sequence>
<evidence type="ECO:0000256" key="1">
    <source>
        <dbReference type="SAM" id="Phobius"/>
    </source>
</evidence>
<evidence type="ECO:0000313" key="2">
    <source>
        <dbReference type="EMBL" id="CAL8114781.1"/>
    </source>
</evidence>
<reference evidence="2 3" key="1">
    <citation type="submission" date="2024-08" db="EMBL/GenBank/DDBJ databases">
        <authorList>
            <person name="Cucini C."/>
            <person name="Frati F."/>
        </authorList>
    </citation>
    <scope>NUCLEOTIDE SEQUENCE [LARGE SCALE GENOMIC DNA]</scope>
</reference>
<dbReference type="EMBL" id="CAXLJM020000050">
    <property type="protein sequence ID" value="CAL8114781.1"/>
    <property type="molecule type" value="Genomic_DNA"/>
</dbReference>
<dbReference type="Proteomes" id="UP001642540">
    <property type="component" value="Unassembled WGS sequence"/>
</dbReference>
<keyword evidence="1" id="KW-0472">Membrane</keyword>
<feature type="transmembrane region" description="Helical" evidence="1">
    <location>
        <begin position="132"/>
        <end position="151"/>
    </location>
</feature>
<organism evidence="2 3">
    <name type="scientific">Orchesella dallaii</name>
    <dbReference type="NCBI Taxonomy" id="48710"/>
    <lineage>
        <taxon>Eukaryota</taxon>
        <taxon>Metazoa</taxon>
        <taxon>Ecdysozoa</taxon>
        <taxon>Arthropoda</taxon>
        <taxon>Hexapoda</taxon>
        <taxon>Collembola</taxon>
        <taxon>Entomobryomorpha</taxon>
        <taxon>Entomobryoidea</taxon>
        <taxon>Orchesellidae</taxon>
        <taxon>Orchesellinae</taxon>
        <taxon>Orchesella</taxon>
    </lineage>
</organism>
<accession>A0ABP1R545</accession>
<keyword evidence="1" id="KW-1133">Transmembrane helix</keyword>
<name>A0ABP1R545_9HEXA</name>
<proteinExistence type="predicted"/>